<dbReference type="RefSeq" id="WP_013810724.1">
    <property type="nucleotide sequence ID" value="NC_015565.1"/>
</dbReference>
<accession>F6B3S5</accession>
<protein>
    <submittedName>
        <fullName evidence="4">Uncharacterized protein</fullName>
    </submittedName>
</protein>
<dbReference type="HOGENOM" id="CLU_1892849_0_0_9"/>
<keyword evidence="2" id="KW-0472">Membrane</keyword>
<feature type="region of interest" description="Disordered" evidence="1">
    <location>
        <begin position="34"/>
        <end position="97"/>
    </location>
</feature>
<dbReference type="AlphaFoldDB" id="F6B3S5"/>
<keyword evidence="3" id="KW-0732">Signal</keyword>
<gene>
    <name evidence="4" type="ordered locus">Desca_2405</name>
</gene>
<dbReference type="STRING" id="868595.Desca_2405"/>
<sequence precursor="true">MVRFKYFSLFGFLLALLLVAGPLTGNVLAATDSGHTGHETGTVNQTGQNSGHDMGNMDMSGQNGGENMDNMDMTGMNSHDGSGNGGHGGHGENGQGANTPPNWPLIYGFLGFNILVIIAAALMKKRGAQRNGVN</sequence>
<proteinExistence type="predicted"/>
<feature type="compositionally biased region" description="Gly residues" evidence="1">
    <location>
        <begin position="82"/>
        <end position="94"/>
    </location>
</feature>
<organism evidence="4 5">
    <name type="scientific">Desulfotomaculum nigrificans (strain DSM 14880 / VKM B-2319 / CO-1-SRB)</name>
    <name type="common">Desulfotomaculum carboxydivorans</name>
    <dbReference type="NCBI Taxonomy" id="868595"/>
    <lineage>
        <taxon>Bacteria</taxon>
        <taxon>Bacillati</taxon>
        <taxon>Bacillota</taxon>
        <taxon>Clostridia</taxon>
        <taxon>Eubacteriales</taxon>
        <taxon>Desulfotomaculaceae</taxon>
        <taxon>Desulfotomaculum</taxon>
    </lineage>
</organism>
<feature type="transmembrane region" description="Helical" evidence="2">
    <location>
        <begin position="105"/>
        <end position="123"/>
    </location>
</feature>
<evidence type="ECO:0000313" key="4">
    <source>
        <dbReference type="EMBL" id="AEF95234.1"/>
    </source>
</evidence>
<evidence type="ECO:0000256" key="1">
    <source>
        <dbReference type="SAM" id="MobiDB-lite"/>
    </source>
</evidence>
<keyword evidence="2" id="KW-1133">Transmembrane helix</keyword>
<evidence type="ECO:0000313" key="5">
    <source>
        <dbReference type="Proteomes" id="UP000009226"/>
    </source>
</evidence>
<reference evidence="4" key="1">
    <citation type="submission" date="2011-05" db="EMBL/GenBank/DDBJ databases">
        <title>Complete sequence of Desulfotomaculum carboxydivorans CO-1-SRB.</title>
        <authorList>
            <consortium name="US DOE Joint Genome Institute"/>
            <person name="Lucas S."/>
            <person name="Han J."/>
            <person name="Lapidus A."/>
            <person name="Cheng J.-F."/>
            <person name="Goodwin L."/>
            <person name="Pitluck S."/>
            <person name="Peters L."/>
            <person name="Mikhailova N."/>
            <person name="Lu M."/>
            <person name="Han C."/>
            <person name="Tapia R."/>
            <person name="Land M."/>
            <person name="Hauser L."/>
            <person name="Kyrpides N."/>
            <person name="Ivanova N."/>
            <person name="Pagani I."/>
            <person name="Stams A."/>
            <person name="Plugge C."/>
            <person name="Muyzer G."/>
            <person name="Kuever J."/>
            <person name="Parshina S."/>
            <person name="Ivanova A."/>
            <person name="Nazina T."/>
            <person name="Woyke T."/>
        </authorList>
    </citation>
    <scope>NUCLEOTIDE SEQUENCE [LARGE SCALE GENOMIC DNA]</scope>
    <source>
        <strain evidence="4">CO-1-SRB</strain>
    </source>
</reference>
<dbReference type="EMBL" id="CP002736">
    <property type="protein sequence ID" value="AEF95234.1"/>
    <property type="molecule type" value="Genomic_DNA"/>
</dbReference>
<dbReference type="Proteomes" id="UP000009226">
    <property type="component" value="Chromosome"/>
</dbReference>
<dbReference type="KEGG" id="dca:Desca_2405"/>
<keyword evidence="2" id="KW-0812">Transmembrane</keyword>
<feature type="chain" id="PRO_5003331836" evidence="3">
    <location>
        <begin position="30"/>
        <end position="134"/>
    </location>
</feature>
<name>F6B3S5_DESCC</name>
<feature type="compositionally biased region" description="Polar residues" evidence="1">
    <location>
        <begin position="39"/>
        <end position="51"/>
    </location>
</feature>
<feature type="signal peptide" evidence="3">
    <location>
        <begin position="1"/>
        <end position="29"/>
    </location>
</feature>
<keyword evidence="5" id="KW-1185">Reference proteome</keyword>
<evidence type="ECO:0000256" key="3">
    <source>
        <dbReference type="SAM" id="SignalP"/>
    </source>
</evidence>
<evidence type="ECO:0000256" key="2">
    <source>
        <dbReference type="SAM" id="Phobius"/>
    </source>
</evidence>